<sequence>MRPFPPGIEEDAWLRLTKRARLDRRWATISLYAGIAIVAFIAGLSAAAPFLGLKDPTATDLMNALQPPSLAFPFGTDDLGRDIFARVVYAGRVDLVFGIVVTYVSLVIGLSIGAISGYFGGLIDTVIMRIVDLVISFPFIILILTIAAIVGPGLTGAYIGVIAVSWALYARLTRGEMLAIRRREFILNAETLGYSAPRVVFVHALPNLLRANLVFSMSDIVLNILTLAALSYLGLGVAPPTPEWGEMIAQGQKNLFNAWWISTLPGLVIVLAGIGFSLIGDGLADRLDESGR</sequence>
<reference evidence="1" key="1">
    <citation type="submission" date="2021-01" db="EMBL/GenBank/DDBJ databases">
        <authorList>
            <person name="Sun Q."/>
        </authorList>
    </citation>
    <scope>NUCLEOTIDE SEQUENCE</scope>
    <source>
        <strain evidence="1">YIM B02566</strain>
    </source>
</reference>
<keyword evidence="2" id="KW-1185">Reference proteome</keyword>
<dbReference type="Proteomes" id="UP000616151">
    <property type="component" value="Unassembled WGS sequence"/>
</dbReference>
<evidence type="ECO:0000313" key="2">
    <source>
        <dbReference type="Proteomes" id="UP000616151"/>
    </source>
</evidence>
<proteinExistence type="predicted"/>
<comment type="caution">
    <text evidence="1">The sequence shown here is derived from an EMBL/GenBank/DDBJ whole genome shotgun (WGS) entry which is preliminary data.</text>
</comment>
<protein>
    <submittedName>
        <fullName evidence="1">ABC transporter permease</fullName>
    </submittedName>
</protein>
<accession>A0ACC5RA97</accession>
<organism evidence="1 2">
    <name type="scientific">Taklimakanibacter albus</name>
    <dbReference type="NCBI Taxonomy" id="2800327"/>
    <lineage>
        <taxon>Bacteria</taxon>
        <taxon>Pseudomonadati</taxon>
        <taxon>Pseudomonadota</taxon>
        <taxon>Alphaproteobacteria</taxon>
        <taxon>Hyphomicrobiales</taxon>
        <taxon>Aestuariivirgaceae</taxon>
        <taxon>Taklimakanibacter</taxon>
    </lineage>
</organism>
<dbReference type="EMBL" id="JAENHL010000008">
    <property type="protein sequence ID" value="MBK1869585.1"/>
    <property type="molecule type" value="Genomic_DNA"/>
</dbReference>
<gene>
    <name evidence="1" type="ORF">JHL16_24710</name>
</gene>
<evidence type="ECO:0000313" key="1">
    <source>
        <dbReference type="EMBL" id="MBK1869585.1"/>
    </source>
</evidence>
<name>A0ACC5RA97_9HYPH</name>